<sequence length="518" mass="58582">VSKFKVDLGPGANKCPAINADIYPSGSIQTTMWSYYDDTHYANKNVTKDNNNKIIQYGLSNDNKYIEYIGGQYAVEITYDYPEYNNLDDPNEDLQPLPEIDESNPSSDLHNINSTDSVEPSEGSIGSSEGTEASVPPVDLDDVKTPGSFWFGENEQVIETKDEYGRQVYKVTYDSTYYCNAYSPQSISSANKMMVVSSPEKNDLTKTKVVLLVDKDTYEILQTKTYLGEIADDNLLTTESSSFEYSNPDFADVKSIFAYDLEIPLKQYSYKYYSINETNEMLKDLILNENLSLLLPTDKSYDSYSLYSPSIENQPNFQNYIYNRDYYPDTDYGEKLYNNIAAYAPSLINDSILLQSYYSYSGDTSVSMDNSMPVDNGYKSYSISILESNISNKAIIKDLYKDYNNNGDSNGTDINLQIDEKSVSAKLYSLSTTQPQVTSLNTSKEEIDNGSIPMETDNNSYLVIFDFDNNKYVIVNSDYGTAQQDKFINELKFTSLKSTNPAQKSEIEKLVDSSYPKY</sequence>
<accession>A0A955L3Q6</accession>
<feature type="non-terminal residue" evidence="2">
    <location>
        <position position="1"/>
    </location>
</feature>
<dbReference type="Proteomes" id="UP000782843">
    <property type="component" value="Unassembled WGS sequence"/>
</dbReference>
<reference evidence="2" key="2">
    <citation type="journal article" date="2021" name="Microbiome">
        <title>Successional dynamics and alternative stable states in a saline activated sludge microbial community over 9 years.</title>
        <authorList>
            <person name="Wang Y."/>
            <person name="Ye J."/>
            <person name="Ju F."/>
            <person name="Liu L."/>
            <person name="Boyd J.A."/>
            <person name="Deng Y."/>
            <person name="Parks D.H."/>
            <person name="Jiang X."/>
            <person name="Yin X."/>
            <person name="Woodcroft B.J."/>
            <person name="Tyson G.W."/>
            <person name="Hugenholtz P."/>
            <person name="Polz M.F."/>
            <person name="Zhang T."/>
        </authorList>
    </citation>
    <scope>NUCLEOTIDE SEQUENCE</scope>
    <source>
        <strain evidence="2">HKST-UBA10</strain>
    </source>
</reference>
<organism evidence="2 3">
    <name type="scientific">Candidatus Dojkabacteria bacterium</name>
    <dbReference type="NCBI Taxonomy" id="2099670"/>
    <lineage>
        <taxon>Bacteria</taxon>
        <taxon>Candidatus Dojkabacteria</taxon>
    </lineage>
</organism>
<comment type="caution">
    <text evidence="2">The sequence shown here is derived from an EMBL/GenBank/DDBJ whole genome shotgun (WGS) entry which is preliminary data.</text>
</comment>
<feature type="compositionally biased region" description="Polar residues" evidence="1">
    <location>
        <begin position="103"/>
        <end position="116"/>
    </location>
</feature>
<evidence type="ECO:0000256" key="1">
    <source>
        <dbReference type="SAM" id="MobiDB-lite"/>
    </source>
</evidence>
<proteinExistence type="predicted"/>
<dbReference type="EMBL" id="JAGQLG010000121">
    <property type="protein sequence ID" value="MCA9382375.1"/>
    <property type="molecule type" value="Genomic_DNA"/>
</dbReference>
<reference evidence="2" key="1">
    <citation type="submission" date="2020-04" db="EMBL/GenBank/DDBJ databases">
        <authorList>
            <person name="Zhang T."/>
        </authorList>
    </citation>
    <scope>NUCLEOTIDE SEQUENCE</scope>
    <source>
        <strain evidence="2">HKST-UBA10</strain>
    </source>
</reference>
<evidence type="ECO:0000313" key="3">
    <source>
        <dbReference type="Proteomes" id="UP000782843"/>
    </source>
</evidence>
<feature type="region of interest" description="Disordered" evidence="1">
    <location>
        <begin position="84"/>
        <end position="141"/>
    </location>
</feature>
<protein>
    <submittedName>
        <fullName evidence="2">Uncharacterized protein</fullName>
    </submittedName>
</protein>
<dbReference type="AlphaFoldDB" id="A0A955L3Q6"/>
<name>A0A955L3Q6_9BACT</name>
<evidence type="ECO:0000313" key="2">
    <source>
        <dbReference type="EMBL" id="MCA9382375.1"/>
    </source>
</evidence>
<gene>
    <name evidence="2" type="ORF">KC660_03145</name>
</gene>
<feature type="compositionally biased region" description="Low complexity" evidence="1">
    <location>
        <begin position="117"/>
        <end position="134"/>
    </location>
</feature>